<protein>
    <submittedName>
        <fullName evidence="1">Uncharacterized protein</fullName>
    </submittedName>
</protein>
<proteinExistence type="predicted"/>
<dbReference type="EMBL" id="CP022163">
    <property type="protein sequence ID" value="ATB30829.1"/>
    <property type="molecule type" value="Genomic_DNA"/>
</dbReference>
<reference evidence="1 2" key="1">
    <citation type="submission" date="2017-06" db="EMBL/GenBank/DDBJ databases">
        <authorList>
            <person name="Kim H.J."/>
            <person name="Triplett B.A."/>
        </authorList>
    </citation>
    <scope>NUCLEOTIDE SEQUENCE [LARGE SCALE GENOMIC DNA]</scope>
    <source>
        <strain evidence="1 2">DSM 14713</strain>
    </source>
</reference>
<dbReference type="Proteomes" id="UP000217289">
    <property type="component" value="Chromosome"/>
</dbReference>
<evidence type="ECO:0000313" key="1">
    <source>
        <dbReference type="EMBL" id="ATB30829.1"/>
    </source>
</evidence>
<organism evidence="1 2">
    <name type="scientific">Melittangium boletus DSM 14713</name>
    <dbReference type="NCBI Taxonomy" id="1294270"/>
    <lineage>
        <taxon>Bacteria</taxon>
        <taxon>Pseudomonadati</taxon>
        <taxon>Myxococcota</taxon>
        <taxon>Myxococcia</taxon>
        <taxon>Myxococcales</taxon>
        <taxon>Cystobacterineae</taxon>
        <taxon>Archangiaceae</taxon>
        <taxon>Melittangium</taxon>
    </lineage>
</organism>
<dbReference type="KEGG" id="mbd:MEBOL_004291"/>
<name>A0A250IG81_9BACT</name>
<evidence type="ECO:0000313" key="2">
    <source>
        <dbReference type="Proteomes" id="UP000217289"/>
    </source>
</evidence>
<sequence length="88" mass="9496">MRPGYLVVGECCVTCKDMNGSPEKKAGEGIAEFILPEGCMLCGGAVNIRKTPGGGAHSYCPHCHWLSRPRLRMHENGLEIAYATEAFA</sequence>
<dbReference type="AlphaFoldDB" id="A0A250IG81"/>
<gene>
    <name evidence="1" type="ORF">MEBOL_004291</name>
</gene>
<accession>A0A250IG81</accession>
<keyword evidence="2" id="KW-1185">Reference proteome</keyword>